<dbReference type="AlphaFoldDB" id="A0A8H3FHB0"/>
<name>A0A8H3FHB0_9LECA</name>
<proteinExistence type="predicted"/>
<dbReference type="EMBL" id="CAJPDR010000190">
    <property type="protein sequence ID" value="CAF9924483.1"/>
    <property type="molecule type" value="Genomic_DNA"/>
</dbReference>
<evidence type="ECO:0000313" key="2">
    <source>
        <dbReference type="EMBL" id="CAF9924483.1"/>
    </source>
</evidence>
<evidence type="ECO:0000256" key="1">
    <source>
        <dbReference type="SAM" id="MobiDB-lite"/>
    </source>
</evidence>
<comment type="caution">
    <text evidence="2">The sequence shown here is derived from an EMBL/GenBank/DDBJ whole genome shotgun (WGS) entry which is preliminary data.</text>
</comment>
<feature type="compositionally biased region" description="Acidic residues" evidence="1">
    <location>
        <begin position="92"/>
        <end position="103"/>
    </location>
</feature>
<dbReference type="OrthoDB" id="5372011at2759"/>
<feature type="region of interest" description="Disordered" evidence="1">
    <location>
        <begin position="1"/>
        <end position="50"/>
    </location>
</feature>
<keyword evidence="3" id="KW-1185">Reference proteome</keyword>
<accession>A0A8H3FHB0</accession>
<gene>
    <name evidence="2" type="ORF">ALECFALPRED_002776</name>
</gene>
<dbReference type="Proteomes" id="UP000664203">
    <property type="component" value="Unassembled WGS sequence"/>
</dbReference>
<protein>
    <submittedName>
        <fullName evidence="2">Uncharacterized protein</fullName>
    </submittedName>
</protein>
<sequence length="125" mass="14729">MPPPNTPLESTPTLKLKRGYQTEFRPGEDASDYSNPSAPGTEMREEKDQRERAAMILGCWEQLSWHSHMYGEKSIPQTRLRFEKTMIGLEVESGEEEWEDEREGDDKGKERERKDEKQKKMRRRA</sequence>
<reference evidence="2" key="1">
    <citation type="submission" date="2021-03" db="EMBL/GenBank/DDBJ databases">
        <authorList>
            <person name="Tagirdzhanova G."/>
        </authorList>
    </citation>
    <scope>NUCLEOTIDE SEQUENCE</scope>
</reference>
<evidence type="ECO:0000313" key="3">
    <source>
        <dbReference type="Proteomes" id="UP000664203"/>
    </source>
</evidence>
<feature type="region of interest" description="Disordered" evidence="1">
    <location>
        <begin position="89"/>
        <end position="125"/>
    </location>
</feature>
<feature type="compositionally biased region" description="Basic and acidic residues" evidence="1">
    <location>
        <begin position="104"/>
        <end position="118"/>
    </location>
</feature>
<organism evidence="2 3">
    <name type="scientific">Alectoria fallacina</name>
    <dbReference type="NCBI Taxonomy" id="1903189"/>
    <lineage>
        <taxon>Eukaryota</taxon>
        <taxon>Fungi</taxon>
        <taxon>Dikarya</taxon>
        <taxon>Ascomycota</taxon>
        <taxon>Pezizomycotina</taxon>
        <taxon>Lecanoromycetes</taxon>
        <taxon>OSLEUM clade</taxon>
        <taxon>Lecanoromycetidae</taxon>
        <taxon>Lecanorales</taxon>
        <taxon>Lecanorineae</taxon>
        <taxon>Parmeliaceae</taxon>
        <taxon>Alectoria</taxon>
    </lineage>
</organism>